<feature type="region of interest" description="Disordered" evidence="1">
    <location>
        <begin position="24"/>
        <end position="45"/>
    </location>
</feature>
<comment type="caution">
    <text evidence="2">The sequence shown here is derived from an EMBL/GenBank/DDBJ whole genome shotgun (WGS) entry which is preliminary data.</text>
</comment>
<sequence length="513" mass="56415">MGARAVRLQNPILIDQRRLLKASRPPNLGARKRAQPLAMATTSRSVSPGAALLRASRLFSMPQPLPTPTDHSQATKHKSNTATAPYPTHLSITTPYTSRLVGDWGFKRPLPLKTTLKTTIPLVRVKKVDSIEQVTDFQSASDHTITLEKFQEMNLSMSVPVPKNSSESGKVPRSVFEEDGDVTAIPKSQLAKTETVRWKFRGPWLAGMTDGQFDEYLKKTVRPKRSAFRNFVKQHYAAELETEQRQKAAEEQREEPVAVRAQDITDKALTNYLRELRQQDRVTLFRLVSRFLDLAPVSNTSPAGFLYQLEELKPETRYEVKNDGPYAEAGPPMTHPSAGLSYLRTQSYMDNHPVYGPQASHAPVKARVILPKNGSGSYSPKLGVAGIVANTPEGESAFNIKGHSASRRLIPGVDNFDPEAEGGTKEYVEPMTAAIDPSGKIQLKLQDAAEIAVNVQKERVGEADAFQKAVEEVSAPAKSYYQTQFTKTRTPSSGSARIGSSISYGLSGGGRSL</sequence>
<dbReference type="PANTHER" id="PTHR28058">
    <property type="entry name" value="37S RIBOSOMAL PROTEIN MRP51, MITOCHONDRIAL"/>
    <property type="match status" value="1"/>
</dbReference>
<accession>A0A1Y2DV05</accession>
<dbReference type="InParanoid" id="A0A1Y2DV05"/>
<reference evidence="2 3" key="1">
    <citation type="submission" date="2016-07" db="EMBL/GenBank/DDBJ databases">
        <title>Pervasive Adenine N6-methylation of Active Genes in Fungi.</title>
        <authorList>
            <consortium name="DOE Joint Genome Institute"/>
            <person name="Mondo S.J."/>
            <person name="Dannebaum R.O."/>
            <person name="Kuo R.C."/>
            <person name="Labutti K."/>
            <person name="Haridas S."/>
            <person name="Kuo A."/>
            <person name="Salamov A."/>
            <person name="Ahrendt S.R."/>
            <person name="Lipzen A."/>
            <person name="Sullivan W."/>
            <person name="Andreopoulos W.B."/>
            <person name="Clum A."/>
            <person name="Lindquist E."/>
            <person name="Daum C."/>
            <person name="Ramamoorthy G.K."/>
            <person name="Gryganskyi A."/>
            <person name="Culley D."/>
            <person name="Magnuson J.K."/>
            <person name="James T.Y."/>
            <person name="O'Malley M.A."/>
            <person name="Stajich J.E."/>
            <person name="Spatafora J.W."/>
            <person name="Visel A."/>
            <person name="Grigoriev I.V."/>
        </authorList>
    </citation>
    <scope>NUCLEOTIDE SEQUENCE [LARGE SCALE GENOMIC DNA]</scope>
    <source>
        <strain evidence="2 3">CBS 129021</strain>
    </source>
</reference>
<dbReference type="PANTHER" id="PTHR28058:SF1">
    <property type="entry name" value="SMALL RIBOSOMAL SUBUNIT PROTEIN BS1M"/>
    <property type="match status" value="1"/>
</dbReference>
<dbReference type="GO" id="GO:0003735">
    <property type="term" value="F:structural constituent of ribosome"/>
    <property type="evidence" value="ECO:0007669"/>
    <property type="project" value="TreeGrafter"/>
</dbReference>
<evidence type="ECO:0000256" key="1">
    <source>
        <dbReference type="SAM" id="MobiDB-lite"/>
    </source>
</evidence>
<gene>
    <name evidence="2" type="ORF">BCR38DRAFT_435931</name>
</gene>
<dbReference type="AlphaFoldDB" id="A0A1Y2DV05"/>
<organism evidence="2 3">
    <name type="scientific">Pseudomassariella vexata</name>
    <dbReference type="NCBI Taxonomy" id="1141098"/>
    <lineage>
        <taxon>Eukaryota</taxon>
        <taxon>Fungi</taxon>
        <taxon>Dikarya</taxon>
        <taxon>Ascomycota</taxon>
        <taxon>Pezizomycotina</taxon>
        <taxon>Sordariomycetes</taxon>
        <taxon>Xylariomycetidae</taxon>
        <taxon>Amphisphaeriales</taxon>
        <taxon>Pseudomassariaceae</taxon>
        <taxon>Pseudomassariella</taxon>
    </lineage>
</organism>
<dbReference type="GeneID" id="63776633"/>
<evidence type="ECO:0000313" key="3">
    <source>
        <dbReference type="Proteomes" id="UP000193689"/>
    </source>
</evidence>
<dbReference type="GO" id="GO:0070124">
    <property type="term" value="P:mitochondrial translational initiation"/>
    <property type="evidence" value="ECO:0007669"/>
    <property type="project" value="TreeGrafter"/>
</dbReference>
<dbReference type="GO" id="GO:0005763">
    <property type="term" value="C:mitochondrial small ribosomal subunit"/>
    <property type="evidence" value="ECO:0007669"/>
    <property type="project" value="TreeGrafter"/>
</dbReference>
<dbReference type="STRING" id="1141098.A0A1Y2DV05"/>
<keyword evidence="2" id="KW-0687">Ribonucleoprotein</keyword>
<proteinExistence type="predicted"/>
<name>A0A1Y2DV05_9PEZI</name>
<dbReference type="OrthoDB" id="3913595at2759"/>
<dbReference type="RefSeq" id="XP_040714779.1">
    <property type="nucleotide sequence ID" value="XM_040860421.1"/>
</dbReference>
<keyword evidence="2" id="KW-0689">Ribosomal protein</keyword>
<feature type="region of interest" description="Disordered" evidence="1">
    <location>
        <begin position="62"/>
        <end position="86"/>
    </location>
</feature>
<dbReference type="EMBL" id="MCFJ01000008">
    <property type="protein sequence ID" value="ORY63122.1"/>
    <property type="molecule type" value="Genomic_DNA"/>
</dbReference>
<protein>
    <submittedName>
        <fullName evidence="2">Mitochondrial ribosomal protein subunit-domain-containing protein</fullName>
    </submittedName>
</protein>
<dbReference type="Pfam" id="PF11709">
    <property type="entry name" value="Mit_ribos_Mrp51"/>
    <property type="match status" value="1"/>
</dbReference>
<dbReference type="Proteomes" id="UP000193689">
    <property type="component" value="Unassembled WGS sequence"/>
</dbReference>
<dbReference type="InterPro" id="IPR016712">
    <property type="entry name" value="Rbsml_bS1m-like"/>
</dbReference>
<evidence type="ECO:0000313" key="2">
    <source>
        <dbReference type="EMBL" id="ORY63122.1"/>
    </source>
</evidence>
<keyword evidence="3" id="KW-1185">Reference proteome</keyword>